<dbReference type="RefSeq" id="XP_005760277.1">
    <property type="nucleotide sequence ID" value="XM_005760220.1"/>
</dbReference>
<sequence>MCRWLQSAGCDVSLRNCNGHSAAAIKGRRAVCEWLLSPEGGGLGEQHLRADGDGNTPARMARAEGFEELADYLEERQRELATPPAAMEKRGEG</sequence>
<dbReference type="EnsemblProtists" id="EOD40461">
    <property type="protein sequence ID" value="EOD40461"/>
    <property type="gene ID" value="EMIHUDRAFT_251129"/>
</dbReference>
<dbReference type="AlphaFoldDB" id="A0A0D3KXH6"/>
<dbReference type="KEGG" id="ehx:EMIHUDRAFT_249329"/>
<proteinExistence type="predicted"/>
<dbReference type="SUPFAM" id="SSF48403">
    <property type="entry name" value="Ankyrin repeat"/>
    <property type="match status" value="1"/>
</dbReference>
<accession>A0A0D3KXH6</accession>
<dbReference type="KEGG" id="ehx:EMIHUDRAFT_251129"/>
<dbReference type="GeneID" id="17254002"/>
<protein>
    <recommendedName>
        <fullName evidence="3">Ankyrin repeat domain-containing protein</fullName>
    </recommendedName>
</protein>
<reference evidence="2" key="1">
    <citation type="journal article" date="2013" name="Nature">
        <title>Pan genome of the phytoplankton Emiliania underpins its global distribution.</title>
        <authorList>
            <person name="Read B.A."/>
            <person name="Kegel J."/>
            <person name="Klute M.J."/>
            <person name="Kuo A."/>
            <person name="Lefebvre S.C."/>
            <person name="Maumus F."/>
            <person name="Mayer C."/>
            <person name="Miller J."/>
            <person name="Monier A."/>
            <person name="Salamov A."/>
            <person name="Young J."/>
            <person name="Aguilar M."/>
            <person name="Claverie J.M."/>
            <person name="Frickenhaus S."/>
            <person name="Gonzalez K."/>
            <person name="Herman E.K."/>
            <person name="Lin Y.C."/>
            <person name="Napier J."/>
            <person name="Ogata H."/>
            <person name="Sarno A.F."/>
            <person name="Shmutz J."/>
            <person name="Schroeder D."/>
            <person name="de Vargas C."/>
            <person name="Verret F."/>
            <person name="von Dassow P."/>
            <person name="Valentin K."/>
            <person name="Van de Peer Y."/>
            <person name="Wheeler G."/>
            <person name="Dacks J.B."/>
            <person name="Delwiche C.F."/>
            <person name="Dyhrman S.T."/>
            <person name="Glockner G."/>
            <person name="John U."/>
            <person name="Richards T."/>
            <person name="Worden A.Z."/>
            <person name="Zhang X."/>
            <person name="Grigoriev I.V."/>
            <person name="Allen A.E."/>
            <person name="Bidle K."/>
            <person name="Borodovsky M."/>
            <person name="Bowler C."/>
            <person name="Brownlee C."/>
            <person name="Cock J.M."/>
            <person name="Elias M."/>
            <person name="Gladyshev V.N."/>
            <person name="Groth M."/>
            <person name="Guda C."/>
            <person name="Hadaegh A."/>
            <person name="Iglesias-Rodriguez M.D."/>
            <person name="Jenkins J."/>
            <person name="Jones B.M."/>
            <person name="Lawson T."/>
            <person name="Leese F."/>
            <person name="Lindquist E."/>
            <person name="Lobanov A."/>
            <person name="Lomsadze A."/>
            <person name="Malik S.B."/>
            <person name="Marsh M.E."/>
            <person name="Mackinder L."/>
            <person name="Mock T."/>
            <person name="Mueller-Roeber B."/>
            <person name="Pagarete A."/>
            <person name="Parker M."/>
            <person name="Probert I."/>
            <person name="Quesneville H."/>
            <person name="Raines C."/>
            <person name="Rensing S.A."/>
            <person name="Riano-Pachon D.M."/>
            <person name="Richier S."/>
            <person name="Rokitta S."/>
            <person name="Shiraiwa Y."/>
            <person name="Soanes D.M."/>
            <person name="van der Giezen M."/>
            <person name="Wahlund T.M."/>
            <person name="Williams B."/>
            <person name="Wilson W."/>
            <person name="Wolfe G."/>
            <person name="Wurch L.L."/>
        </authorList>
    </citation>
    <scope>NUCLEOTIDE SEQUENCE</scope>
</reference>
<dbReference type="EnsemblProtists" id="EOD07848">
    <property type="protein sequence ID" value="EOD07848"/>
    <property type="gene ID" value="EMIHUDRAFT_249329"/>
</dbReference>
<keyword evidence="2" id="KW-1185">Reference proteome</keyword>
<name>A0A0D3KXH6_EMIH1</name>
<evidence type="ECO:0008006" key="3">
    <source>
        <dbReference type="Google" id="ProtNLM"/>
    </source>
</evidence>
<dbReference type="STRING" id="2903.R1BDQ7"/>
<evidence type="ECO:0000313" key="1">
    <source>
        <dbReference type="EnsemblProtists" id="EOD40461"/>
    </source>
</evidence>
<reference evidence="1" key="2">
    <citation type="submission" date="2024-10" db="UniProtKB">
        <authorList>
            <consortium name="EnsemblProtists"/>
        </authorList>
    </citation>
    <scope>IDENTIFICATION</scope>
</reference>
<organism evidence="1 2">
    <name type="scientific">Emiliania huxleyi (strain CCMP1516)</name>
    <dbReference type="NCBI Taxonomy" id="280463"/>
    <lineage>
        <taxon>Eukaryota</taxon>
        <taxon>Haptista</taxon>
        <taxon>Haptophyta</taxon>
        <taxon>Prymnesiophyceae</taxon>
        <taxon>Isochrysidales</taxon>
        <taxon>Noelaerhabdaceae</taxon>
        <taxon>Emiliania</taxon>
    </lineage>
</organism>
<dbReference type="HOGENOM" id="CLU_2404167_0_0_1"/>
<dbReference type="GeneID" id="17285734"/>
<dbReference type="Proteomes" id="UP000013827">
    <property type="component" value="Unassembled WGS sequence"/>
</dbReference>
<evidence type="ECO:0000313" key="2">
    <source>
        <dbReference type="Proteomes" id="UP000013827"/>
    </source>
</evidence>
<dbReference type="Gene3D" id="1.25.40.20">
    <property type="entry name" value="Ankyrin repeat-containing domain"/>
    <property type="match status" value="1"/>
</dbReference>
<dbReference type="PaxDb" id="2903-EOD07848"/>
<dbReference type="InterPro" id="IPR036770">
    <property type="entry name" value="Ankyrin_rpt-contain_sf"/>
</dbReference>
<dbReference type="RefSeq" id="XP_005792890.1">
    <property type="nucleotide sequence ID" value="XM_005792833.1"/>
</dbReference>